<feature type="signal peptide" evidence="2">
    <location>
        <begin position="1"/>
        <end position="23"/>
    </location>
</feature>
<evidence type="ECO:0000313" key="4">
    <source>
        <dbReference type="Proteomes" id="UP001403385"/>
    </source>
</evidence>
<dbReference type="EMBL" id="JBDKWZ010000005">
    <property type="protein sequence ID" value="MEN7548352.1"/>
    <property type="molecule type" value="Genomic_DNA"/>
</dbReference>
<keyword evidence="4" id="KW-1185">Reference proteome</keyword>
<reference evidence="3 4" key="1">
    <citation type="submission" date="2024-04" db="EMBL/GenBank/DDBJ databases">
        <title>Novel genus in family Flammeovirgaceae.</title>
        <authorList>
            <person name="Nguyen T.H."/>
            <person name="Vuong T.Q."/>
            <person name="Le H."/>
            <person name="Kim S.-G."/>
        </authorList>
    </citation>
    <scope>NUCLEOTIDE SEQUENCE [LARGE SCALE GENOMIC DNA]</scope>
    <source>
        <strain evidence="3 4">JCM 23209</strain>
    </source>
</reference>
<feature type="chain" id="PRO_5043981843" evidence="2">
    <location>
        <begin position="24"/>
        <end position="1646"/>
    </location>
</feature>
<dbReference type="RefSeq" id="WP_346821131.1">
    <property type="nucleotide sequence ID" value="NZ_JBDKWZ010000005.1"/>
</dbReference>
<accession>A0AAW9RTY1</accession>
<sequence length="1646" mass="187607">MKRYFFSCWLIFGLLAQAQAQFANQPFENAEHFLINVENILFRSSSPTADSVWRDFEGVYPALNPEQQNKLYIISQNMYRKGLYANPHLENLYACVAYGKQSSMLGAEELNHFLDVAEKASEKYKKYVVANFLKTSRSLFEHGTLFQSKFNALAVHEAKVDFEMYDDATALEAVPEKPAPEVSESDLEPEKKEGEWFEHLKSEEEEGFDMTESGNKEDDWTDVGWGDDGDDGNWGDDWEEYKEEEEEPKVEKKVKPQPVKEAFDQVEYSYVPDPMPMPEISGPVMKLTNARMSMYSVFDSVDLEASEGTVVLKDFNFVGKGGKFYWENLGFGKEELYCEFNEYAFNLRSPRLKADFAKIYYKAKIDTVVEGHFVYESHRYNHQPEQALYPRFKSYNNNIVVKDLGPDLTYKGGFTLIGKKVYSTSYGKGPNQIEVALEGKKRFKAVSRAGFAFMDSLITNPKTDITIYQSESDSMYHAAVSVKYAQHDYFLQARRDKGQYKETAFYNTFHDVNVFAEFIEWDLTQDSMNIEILNAKDKIPLVIESADYFDLDRFKKLHGIYTFHPLLLAIHYANDKRSNIFRSDELAAYRKLNPKVVRGAMMELERQGFVFYNQDSDQFRLERKAWLYYYAHMKMNRMSNKADFDNMTIRSRAANATNATLNFKENQMLVRGVRNFVISDSMRVLVKPKDGEIILEEDRNTRFAGEMRAGKFIFRGKDFVFNYDSFKVVMTELDSVSFLVPDSVTGEDVELPNNIVGTAGTMYISRPNNKSGLKNYPGYPKLSATSGGEIQFGGSEVLGGAYDERVSFEIPPFEIDSINSSNPNSINFAGTFNSSGIFPDFEQRVGIQKDGSLGFTQHTPSEGYPLYEGKAQYYDKITLNNQGIRGKGRIEYLSGDFRSDDFIFYSDSLLTVGTEGVIESGVHEGVSFPGVKMTDYKMRWLIAQDSMLLTSQEGKPFEIYDPKSSFDGTLAFTPSELKGSGKLETPMSINESENYAFNETDYLSKNSTFRIKSEDPVTPAMLGKDVEVKYDLKERIAVIKAENDEDYQSFSFPFTQFLSTINTVVWNLDQGKLLMSVTGERENELFTFTSTHRDQDSLQFQAASSIYDLNDNSLNLSGVPKIRVANVNIIPDDGNLVIRGNAEIDPLQNAKIEMNATTKYHVLTDAEVKIRSRREFDAEAIYNYVNELSDTFPIKIDDFQVKYTKEKTKQGRVEQIVTTAKGTIQEEQPLKIMAGIKYVGEVKLLDNEPFPGLSGKVALDIDRENNAWFSYEKESAEESKMLYVDENLTEHGMRNKLQTGLYISRLDHDLYASFLEYDNLRAPDMPIFSGKGVLKYNTDKEVYTIAPEEKYEGSFNGSKLVYDHKKNNIEFEGQINFIKQKEKSTMNLRAAATGKISMDESSSFRANGLFLLDFEGGNAFMEEIRSILVDGLADAKPAIDNKPLFNLNLAQFAGNDFQPMATDERPPVTDFIKTSISIGDVRLKWSPEFSAFYSEGQLGLVSVGKTEVDAKVNGYVEIPKLEQDEVANFFFESPSGAWFFFSYQKNNVLALTSDPLLNEIIDKSKGDLNLADINEINIFVNTYRLNYLGKDDPVFIQVKESHSQRLYEEDQVGEFLDEEEGLPKEEKKKKKEKKEKEKDADDGDGF</sequence>
<feature type="region of interest" description="Disordered" evidence="1">
    <location>
        <begin position="1604"/>
        <end position="1646"/>
    </location>
</feature>
<name>A0AAW9RTY1_9BACT</name>
<proteinExistence type="predicted"/>
<protein>
    <submittedName>
        <fullName evidence="3">Uncharacterized protein</fullName>
    </submittedName>
</protein>
<comment type="caution">
    <text evidence="3">The sequence shown here is derived from an EMBL/GenBank/DDBJ whole genome shotgun (WGS) entry which is preliminary data.</text>
</comment>
<feature type="compositionally biased region" description="Acidic residues" evidence="1">
    <location>
        <begin position="219"/>
        <end position="237"/>
    </location>
</feature>
<evidence type="ECO:0000256" key="2">
    <source>
        <dbReference type="SAM" id="SignalP"/>
    </source>
</evidence>
<evidence type="ECO:0000256" key="1">
    <source>
        <dbReference type="SAM" id="MobiDB-lite"/>
    </source>
</evidence>
<feature type="compositionally biased region" description="Acidic residues" evidence="1">
    <location>
        <begin position="1609"/>
        <end position="1620"/>
    </location>
</feature>
<keyword evidence="2" id="KW-0732">Signal</keyword>
<organism evidence="3 4">
    <name type="scientific">Rapidithrix thailandica</name>
    <dbReference type="NCBI Taxonomy" id="413964"/>
    <lineage>
        <taxon>Bacteria</taxon>
        <taxon>Pseudomonadati</taxon>
        <taxon>Bacteroidota</taxon>
        <taxon>Cytophagia</taxon>
        <taxon>Cytophagales</taxon>
        <taxon>Flammeovirgaceae</taxon>
        <taxon>Rapidithrix</taxon>
    </lineage>
</organism>
<feature type="region of interest" description="Disordered" evidence="1">
    <location>
        <begin position="205"/>
        <end position="237"/>
    </location>
</feature>
<gene>
    <name evidence="3" type="ORF">AAG747_10565</name>
</gene>
<dbReference type="Proteomes" id="UP001403385">
    <property type="component" value="Unassembled WGS sequence"/>
</dbReference>
<evidence type="ECO:0000313" key="3">
    <source>
        <dbReference type="EMBL" id="MEN7548352.1"/>
    </source>
</evidence>